<keyword evidence="5" id="KW-0539">Nucleus</keyword>
<dbReference type="SMART" id="SM00906">
    <property type="entry name" value="Fungal_trans"/>
    <property type="match status" value="1"/>
</dbReference>
<dbReference type="Gene3D" id="4.10.240.10">
    <property type="entry name" value="Zn(2)-C6 fungal-type DNA-binding domain"/>
    <property type="match status" value="1"/>
</dbReference>
<evidence type="ECO:0000256" key="5">
    <source>
        <dbReference type="ARBA" id="ARBA00023242"/>
    </source>
</evidence>
<evidence type="ECO:0000256" key="4">
    <source>
        <dbReference type="ARBA" id="ARBA00023163"/>
    </source>
</evidence>
<keyword evidence="2" id="KW-0479">Metal-binding</keyword>
<dbReference type="GO" id="GO:0005634">
    <property type="term" value="C:nucleus"/>
    <property type="evidence" value="ECO:0007669"/>
    <property type="project" value="UniProtKB-SubCell"/>
</dbReference>
<feature type="compositionally biased region" description="Polar residues" evidence="7">
    <location>
        <begin position="16"/>
        <end position="25"/>
    </location>
</feature>
<dbReference type="GO" id="GO:0008270">
    <property type="term" value="F:zinc ion binding"/>
    <property type="evidence" value="ECO:0007669"/>
    <property type="project" value="InterPro"/>
</dbReference>
<feature type="region of interest" description="Disordered" evidence="7">
    <location>
        <begin position="1"/>
        <end position="25"/>
    </location>
</feature>
<dbReference type="InterPro" id="IPR007219">
    <property type="entry name" value="XnlR_reg_dom"/>
</dbReference>
<feature type="coiled-coil region" evidence="6">
    <location>
        <begin position="83"/>
        <end position="110"/>
    </location>
</feature>
<dbReference type="PROSITE" id="PS00463">
    <property type="entry name" value="ZN2_CY6_FUNGAL_1"/>
    <property type="match status" value="1"/>
</dbReference>
<comment type="caution">
    <text evidence="9">The sequence shown here is derived from an EMBL/GenBank/DDBJ whole genome shotgun (WGS) entry which is preliminary data.</text>
</comment>
<dbReference type="PANTHER" id="PTHR47338">
    <property type="entry name" value="ZN(II)2CYS6 TRANSCRIPTION FACTOR (EUROFUNG)-RELATED"/>
    <property type="match status" value="1"/>
</dbReference>
<dbReference type="GO" id="GO:0003677">
    <property type="term" value="F:DNA binding"/>
    <property type="evidence" value="ECO:0007669"/>
    <property type="project" value="InterPro"/>
</dbReference>
<dbReference type="SUPFAM" id="SSF57701">
    <property type="entry name" value="Zn2/Cys6 DNA-binding domain"/>
    <property type="match status" value="1"/>
</dbReference>
<dbReference type="SMART" id="SM00066">
    <property type="entry name" value="GAL4"/>
    <property type="match status" value="1"/>
</dbReference>
<dbReference type="OrthoDB" id="39175at2759"/>
<keyword evidence="4" id="KW-0804">Transcription</keyword>
<dbReference type="AlphaFoldDB" id="A0A1R1XWA9"/>
<dbReference type="EMBL" id="LSSM01003163">
    <property type="protein sequence ID" value="OMJ18855.1"/>
    <property type="molecule type" value="Genomic_DNA"/>
</dbReference>
<dbReference type="Pfam" id="PF00172">
    <property type="entry name" value="Zn_clus"/>
    <property type="match status" value="1"/>
</dbReference>
<dbReference type="GO" id="GO:0000981">
    <property type="term" value="F:DNA-binding transcription factor activity, RNA polymerase II-specific"/>
    <property type="evidence" value="ECO:0007669"/>
    <property type="project" value="InterPro"/>
</dbReference>
<dbReference type="PANTHER" id="PTHR47338:SF5">
    <property type="entry name" value="ZN(II)2CYS6 TRANSCRIPTION FACTOR (EUROFUNG)"/>
    <property type="match status" value="1"/>
</dbReference>
<dbReference type="PROSITE" id="PS50048">
    <property type="entry name" value="ZN2_CY6_FUNGAL_2"/>
    <property type="match status" value="1"/>
</dbReference>
<dbReference type="GO" id="GO:0006351">
    <property type="term" value="P:DNA-templated transcription"/>
    <property type="evidence" value="ECO:0007669"/>
    <property type="project" value="InterPro"/>
</dbReference>
<dbReference type="CDD" id="cd12148">
    <property type="entry name" value="fungal_TF_MHR"/>
    <property type="match status" value="1"/>
</dbReference>
<dbReference type="Proteomes" id="UP000187429">
    <property type="component" value="Unassembled WGS sequence"/>
</dbReference>
<evidence type="ECO:0000256" key="1">
    <source>
        <dbReference type="ARBA" id="ARBA00004123"/>
    </source>
</evidence>
<comment type="subcellular location">
    <subcellularLocation>
        <location evidence="1">Nucleus</location>
    </subcellularLocation>
</comment>
<proteinExistence type="predicted"/>
<name>A0A1R1XWA9_9FUNG</name>
<dbReference type="InterPro" id="IPR036864">
    <property type="entry name" value="Zn2-C6_fun-type_DNA-bd_sf"/>
</dbReference>
<gene>
    <name evidence="9" type="ORF">AYI69_g6855</name>
</gene>
<protein>
    <recommendedName>
        <fullName evidence="8">Zn(2)-C6 fungal-type domain-containing protein</fullName>
    </recommendedName>
</protein>
<evidence type="ECO:0000256" key="3">
    <source>
        <dbReference type="ARBA" id="ARBA00023015"/>
    </source>
</evidence>
<evidence type="ECO:0000256" key="7">
    <source>
        <dbReference type="SAM" id="MobiDB-lite"/>
    </source>
</evidence>
<organism evidence="9 10">
    <name type="scientific">Smittium culicis</name>
    <dbReference type="NCBI Taxonomy" id="133412"/>
    <lineage>
        <taxon>Eukaryota</taxon>
        <taxon>Fungi</taxon>
        <taxon>Fungi incertae sedis</taxon>
        <taxon>Zoopagomycota</taxon>
        <taxon>Kickxellomycotina</taxon>
        <taxon>Harpellomycetes</taxon>
        <taxon>Harpellales</taxon>
        <taxon>Legeriomycetaceae</taxon>
        <taxon>Smittium</taxon>
    </lineage>
</organism>
<evidence type="ECO:0000256" key="2">
    <source>
        <dbReference type="ARBA" id="ARBA00022723"/>
    </source>
</evidence>
<keyword evidence="3" id="KW-0805">Transcription regulation</keyword>
<dbReference type="Pfam" id="PF04082">
    <property type="entry name" value="Fungal_trans"/>
    <property type="match status" value="1"/>
</dbReference>
<reference evidence="10" key="1">
    <citation type="submission" date="2017-01" db="EMBL/GenBank/DDBJ databases">
        <authorList>
            <person name="Wang Y."/>
            <person name="White M."/>
            <person name="Kvist S."/>
            <person name="Moncalvo J.-M."/>
        </authorList>
    </citation>
    <scope>NUCLEOTIDE SEQUENCE [LARGE SCALE GENOMIC DNA]</scope>
    <source>
        <strain evidence="10">ID-206-W2</strain>
    </source>
</reference>
<keyword evidence="6" id="KW-0175">Coiled coil</keyword>
<dbReference type="InterPro" id="IPR050815">
    <property type="entry name" value="TF_fung"/>
</dbReference>
<dbReference type="InterPro" id="IPR001138">
    <property type="entry name" value="Zn2Cys6_DnaBD"/>
</dbReference>
<keyword evidence="10" id="KW-1185">Reference proteome</keyword>
<feature type="domain" description="Zn(2)-C6 fungal-type" evidence="8">
    <location>
        <begin position="48"/>
        <end position="78"/>
    </location>
</feature>
<evidence type="ECO:0000256" key="6">
    <source>
        <dbReference type="SAM" id="Coils"/>
    </source>
</evidence>
<evidence type="ECO:0000259" key="8">
    <source>
        <dbReference type="PROSITE" id="PS50048"/>
    </source>
</evidence>
<evidence type="ECO:0000313" key="10">
    <source>
        <dbReference type="Proteomes" id="UP000187429"/>
    </source>
</evidence>
<sequence length="902" mass="104993">MKTNSNTHFQKLPSPLKNSKLPTNDPNNLDYIQTNPFKTLDKGKSCYSCEICTKKRIKCEGTRPICIPCQKFDRLCNYKESSLSEIDKDIESINKRLENIKTALERIGETTNINQKINKLNSQGALSKDKDAGIVLFDYLENSASGNGHNDPCLDAFSSIKSKTSGYNSLLEYGYLDIEDDLLHSVFENFFTKSFFSFLLSKNHALYSKNDNSVPNYMKYAFLSFSVKLADQLHLFKDHLYMCGSVYAKKSLDYILSTIHEISIEKVISLLILSVHYTGIAKINTATFLLNLATKYSISLGMHKIDCSRLKTKKTRLEWFKTEFKRRIWWLVYILNISNNLNLGSSSWIHNEFIAVDLPSQDSYFFNFNPDDPDSNLEFTPRNNINNRENSDNCWLVVKVYIELGIVTNFINRKRLNRGKKSKDNLVMFENLNKRIDAFEILYKNHFKGVILDVDNLLPVEKLGKKDMSNKFFEFFCCGLIFRLARTILNNSQLVIYSLDPLQLLLTKRAKIICIETTIEIYKILKWSNQSLYISHYYQDVFYSATTIGSILFNCSKIYDHPKYRILKTYFKDLFVNFEDYIKYFFIANDFENAVKHKQGIYLKSIQSNNKLKLHFPELKIIELTPLDTNLWFISPVTSSWIYLCCSINSKSPIYKYIFMENWFGSEILKTRSPEYSNIKAPTNISGLHKNNNLNKVTAKNQKFNFNLADLVSVVKDICDNNQNQSYNSKNKNKFSKTGLDQDKITHDKNCNEIKNRLKRKHIPSKIKLEIDDQEISKKLKSINTSDLNQISTKDFNQKHHSTYDSNHTRYFNPDETRNTLNLSINANKGYIRNTNTKEYNNLYHNSYNHESKNMYKPDHKDIEDSSTNSSIGFIRLKEPNNMCTSRKHESKAALRNILNFK</sequence>
<accession>A0A1R1XWA9</accession>
<evidence type="ECO:0000313" key="9">
    <source>
        <dbReference type="EMBL" id="OMJ18855.1"/>
    </source>
</evidence>
<dbReference type="CDD" id="cd00067">
    <property type="entry name" value="GAL4"/>
    <property type="match status" value="1"/>
</dbReference>